<dbReference type="Gene3D" id="3.30.530.20">
    <property type="match status" value="1"/>
</dbReference>
<sequence length="179" mass="19711">MKPSRFRLWFLVVAGLGLAFAAIAFIPVNIGVTHVRTEIDIARPPHDVYAYVSTPANWPRWHPSSIAVRGDAAHSLVLGEAVDEEFSVAGRHGVAHWRVVARQPDSLWSIEGQIDGRVAGVITYTLLQNAGGTHFVRTFDYPSRTVLFAILNAFVLKARIVEESGEALANLRNLLESKT</sequence>
<organism evidence="1 2">
    <name type="scientific">Plasticicumulans lactativorans</name>
    <dbReference type="NCBI Taxonomy" id="1133106"/>
    <lineage>
        <taxon>Bacteria</taxon>
        <taxon>Pseudomonadati</taxon>
        <taxon>Pseudomonadota</taxon>
        <taxon>Gammaproteobacteria</taxon>
        <taxon>Candidatus Competibacteraceae</taxon>
        <taxon>Plasticicumulans</taxon>
    </lineage>
</organism>
<dbReference type="RefSeq" id="WP_243662672.1">
    <property type="nucleotide sequence ID" value="NZ_SLWY01000014.1"/>
</dbReference>
<accession>A0A4R2LC33</accession>
<reference evidence="1 2" key="1">
    <citation type="submission" date="2019-03" db="EMBL/GenBank/DDBJ databases">
        <title>Genomic Encyclopedia of Type Strains, Phase IV (KMG-IV): sequencing the most valuable type-strain genomes for metagenomic binning, comparative biology and taxonomic classification.</title>
        <authorList>
            <person name="Goeker M."/>
        </authorList>
    </citation>
    <scope>NUCLEOTIDE SEQUENCE [LARGE SCALE GENOMIC DNA]</scope>
    <source>
        <strain evidence="1 2">DSM 25287</strain>
    </source>
</reference>
<dbReference type="SUPFAM" id="SSF55961">
    <property type="entry name" value="Bet v1-like"/>
    <property type="match status" value="1"/>
</dbReference>
<keyword evidence="2" id="KW-1185">Reference proteome</keyword>
<name>A0A4R2LC33_9GAMM</name>
<dbReference type="EMBL" id="SLWY01000014">
    <property type="protein sequence ID" value="TCO80398.1"/>
    <property type="molecule type" value="Genomic_DNA"/>
</dbReference>
<proteinExistence type="predicted"/>
<dbReference type="Proteomes" id="UP000295765">
    <property type="component" value="Unassembled WGS sequence"/>
</dbReference>
<dbReference type="Pfam" id="PF10604">
    <property type="entry name" value="Polyketide_cyc2"/>
    <property type="match status" value="1"/>
</dbReference>
<evidence type="ECO:0000313" key="2">
    <source>
        <dbReference type="Proteomes" id="UP000295765"/>
    </source>
</evidence>
<dbReference type="InterPro" id="IPR023393">
    <property type="entry name" value="START-like_dom_sf"/>
</dbReference>
<gene>
    <name evidence="1" type="ORF">EV699_11442</name>
</gene>
<dbReference type="InterPro" id="IPR019587">
    <property type="entry name" value="Polyketide_cyclase/dehydratase"/>
</dbReference>
<comment type="caution">
    <text evidence="1">The sequence shown here is derived from an EMBL/GenBank/DDBJ whole genome shotgun (WGS) entry which is preliminary data.</text>
</comment>
<dbReference type="AlphaFoldDB" id="A0A4R2LC33"/>
<protein>
    <submittedName>
        <fullName evidence="1">Polyketide cyclase/dehydrase/lipid transport protein</fullName>
    </submittedName>
</protein>
<evidence type="ECO:0000313" key="1">
    <source>
        <dbReference type="EMBL" id="TCO80398.1"/>
    </source>
</evidence>